<dbReference type="InterPro" id="IPR023796">
    <property type="entry name" value="Serpin_dom"/>
</dbReference>
<evidence type="ECO:0000259" key="1">
    <source>
        <dbReference type="Pfam" id="PF00079"/>
    </source>
</evidence>
<dbReference type="Pfam" id="PF00079">
    <property type="entry name" value="Serpin"/>
    <property type="match status" value="1"/>
</dbReference>
<proteinExistence type="predicted"/>
<dbReference type="InterPro" id="IPR042178">
    <property type="entry name" value="Serpin_sf_1"/>
</dbReference>
<sequence>MGVERKTPLQVSSTAIKDVDIRHKALIEMNELGTEAAGSTRVDHYIGCSPSGCPQPPRLVIDRPFLFGIIRDDNIIFLGQFV</sequence>
<dbReference type="PROSITE" id="PS00284">
    <property type="entry name" value="SERPIN"/>
    <property type="match status" value="1"/>
</dbReference>
<dbReference type="EMBL" id="BTSX01000001">
    <property type="protein sequence ID" value="GMS80781.1"/>
    <property type="molecule type" value="Genomic_DNA"/>
</dbReference>
<dbReference type="InterPro" id="IPR023795">
    <property type="entry name" value="Serpin_CS"/>
</dbReference>
<keyword evidence="3" id="KW-1185">Reference proteome</keyword>
<dbReference type="InterPro" id="IPR042185">
    <property type="entry name" value="Serpin_sf_2"/>
</dbReference>
<protein>
    <recommendedName>
        <fullName evidence="1">Serpin domain-containing protein</fullName>
    </recommendedName>
</protein>
<feature type="domain" description="Serpin" evidence="1">
    <location>
        <begin position="20"/>
        <end position="82"/>
    </location>
</feature>
<reference evidence="2" key="1">
    <citation type="submission" date="2023-10" db="EMBL/GenBank/DDBJ databases">
        <title>Genome assembly of Pristionchus species.</title>
        <authorList>
            <person name="Yoshida K."/>
            <person name="Sommer R.J."/>
        </authorList>
    </citation>
    <scope>NUCLEOTIDE SEQUENCE</scope>
    <source>
        <strain evidence="2">RS0144</strain>
    </source>
</reference>
<feature type="non-terminal residue" evidence="2">
    <location>
        <position position="82"/>
    </location>
</feature>
<dbReference type="Proteomes" id="UP001432027">
    <property type="component" value="Unassembled WGS sequence"/>
</dbReference>
<gene>
    <name evidence="2" type="ORF">PENTCL1PPCAC_2956</name>
</gene>
<dbReference type="AlphaFoldDB" id="A0AAV5SME9"/>
<dbReference type="Gene3D" id="2.30.39.10">
    <property type="entry name" value="Alpha-1-antitrypsin, domain 1"/>
    <property type="match status" value="1"/>
</dbReference>
<evidence type="ECO:0000313" key="3">
    <source>
        <dbReference type="Proteomes" id="UP001432027"/>
    </source>
</evidence>
<dbReference type="InterPro" id="IPR036186">
    <property type="entry name" value="Serpin_sf"/>
</dbReference>
<dbReference type="SUPFAM" id="SSF56574">
    <property type="entry name" value="Serpins"/>
    <property type="match status" value="1"/>
</dbReference>
<name>A0AAV5SME9_9BILA</name>
<comment type="caution">
    <text evidence="2">The sequence shown here is derived from an EMBL/GenBank/DDBJ whole genome shotgun (WGS) entry which is preliminary data.</text>
</comment>
<evidence type="ECO:0000313" key="2">
    <source>
        <dbReference type="EMBL" id="GMS80781.1"/>
    </source>
</evidence>
<dbReference type="Gene3D" id="3.30.497.10">
    <property type="entry name" value="Antithrombin, subunit I, domain 2"/>
    <property type="match status" value="1"/>
</dbReference>
<accession>A0AAV5SME9</accession>
<organism evidence="2 3">
    <name type="scientific">Pristionchus entomophagus</name>
    <dbReference type="NCBI Taxonomy" id="358040"/>
    <lineage>
        <taxon>Eukaryota</taxon>
        <taxon>Metazoa</taxon>
        <taxon>Ecdysozoa</taxon>
        <taxon>Nematoda</taxon>
        <taxon>Chromadorea</taxon>
        <taxon>Rhabditida</taxon>
        <taxon>Rhabditina</taxon>
        <taxon>Diplogasteromorpha</taxon>
        <taxon>Diplogasteroidea</taxon>
        <taxon>Neodiplogasteridae</taxon>
        <taxon>Pristionchus</taxon>
    </lineage>
</organism>